<dbReference type="NCBIfam" id="TIGR01641">
    <property type="entry name" value="phageSPP1_gp7"/>
    <property type="match status" value="1"/>
</dbReference>
<gene>
    <name evidence="2" type="ORF">ACFOEJ_16750</name>
</gene>
<protein>
    <submittedName>
        <fullName evidence="2">Minor capsid protein</fullName>
    </submittedName>
</protein>
<accession>A0ABV7KTW3</accession>
<feature type="domain" description="Phage head morphogenesis" evidence="1">
    <location>
        <begin position="192"/>
        <end position="293"/>
    </location>
</feature>
<evidence type="ECO:0000313" key="2">
    <source>
        <dbReference type="EMBL" id="MFC3212719.1"/>
    </source>
</evidence>
<dbReference type="InterPro" id="IPR006528">
    <property type="entry name" value="Phage_head_morphogenesis_dom"/>
</dbReference>
<proteinExistence type="predicted"/>
<dbReference type="Pfam" id="PF04233">
    <property type="entry name" value="Phage_Mu_F"/>
    <property type="match status" value="1"/>
</dbReference>
<dbReference type="Proteomes" id="UP001595625">
    <property type="component" value="Unassembled WGS sequence"/>
</dbReference>
<organism evidence="2 3">
    <name type="scientific">Planomicrobium okeanokoites</name>
    <name type="common">Planococcus okeanokoites</name>
    <name type="synonym">Flavobacterium okeanokoites</name>
    <dbReference type="NCBI Taxonomy" id="244"/>
    <lineage>
        <taxon>Bacteria</taxon>
        <taxon>Bacillati</taxon>
        <taxon>Bacillota</taxon>
        <taxon>Bacilli</taxon>
        <taxon>Bacillales</taxon>
        <taxon>Caryophanaceae</taxon>
        <taxon>Planomicrobium</taxon>
    </lineage>
</organism>
<evidence type="ECO:0000313" key="3">
    <source>
        <dbReference type="Proteomes" id="UP001595625"/>
    </source>
</evidence>
<name>A0ABV7KTW3_PLAOK</name>
<dbReference type="RefSeq" id="WP_117312556.1">
    <property type="nucleotide sequence ID" value="NZ_JBHRUJ010000030.1"/>
</dbReference>
<keyword evidence="3" id="KW-1185">Reference proteome</keyword>
<comment type="caution">
    <text evidence="2">The sequence shown here is derived from an EMBL/GenBank/DDBJ whole genome shotgun (WGS) entry which is preliminary data.</text>
</comment>
<evidence type="ECO:0000259" key="1">
    <source>
        <dbReference type="Pfam" id="PF04233"/>
    </source>
</evidence>
<dbReference type="EMBL" id="JBHRUJ010000030">
    <property type="protein sequence ID" value="MFC3212719.1"/>
    <property type="molecule type" value="Genomic_DNA"/>
</dbReference>
<sequence>MARKNKESREYWRDREIEHAKLMLKDDQEFSKTLAALYRSTSTEIENTVTGMLERYASKNGLSVADVRKRLTATDIRDYEAKAARYVKEKDFSPLANEEMAIYNLKMRTSRLDLINAHINLDLTALTDEVDKLVGERLIDAGQAETLRQAGILGATITIDRSGLEYIARRNFHGDDFSGHLWKNKRLLHGELKKRLAESITTGQSSKVAARKLRQTVEQNVSNSQRIMVTELARVQSEVQKESYKQADISMYEFIATEGGCKICAPLDGERFNVSDAMPGSNMAPMHPHCRCSSGPYYE</sequence>
<reference evidence="3" key="1">
    <citation type="journal article" date="2019" name="Int. J. Syst. Evol. Microbiol.">
        <title>The Global Catalogue of Microorganisms (GCM) 10K type strain sequencing project: providing services to taxonomists for standard genome sequencing and annotation.</title>
        <authorList>
            <consortium name="The Broad Institute Genomics Platform"/>
            <consortium name="The Broad Institute Genome Sequencing Center for Infectious Disease"/>
            <person name="Wu L."/>
            <person name="Ma J."/>
        </authorList>
    </citation>
    <scope>NUCLEOTIDE SEQUENCE [LARGE SCALE GENOMIC DNA]</scope>
    <source>
        <strain evidence="3">CCM 320</strain>
    </source>
</reference>